<protein>
    <recommendedName>
        <fullName evidence="4">Eukaryotic translation initiation factor 3 subunit K</fullName>
        <shortName evidence="4">eIF3k</shortName>
    </recommendedName>
    <alternativeName>
        <fullName evidence="4">eIF-3 p25</fullName>
    </alternativeName>
</protein>
<dbReference type="InterPro" id="IPR033464">
    <property type="entry name" value="CSN8_PSD8_EIF3K"/>
</dbReference>
<sequence>MTEIDSEIQKLLNSASRYDICFLEKYENCVRDQVNKGQYSLVNNLAVLLLYTIHPNRVDLEIVQDILLLSMIRGPISPDFMACTYQISLPVQNEPPIKEIIQFNELLTSCRFSDMWTLLKNNSTLRSKVERIDNFYNSVRDIIVQSIGCSHSCISIQVLSELVNFPKDSTEIKEIIEKNNWITDPSWEIVKIPVLENPVDNSIESNITKNKPLETNENIIRNYLTILNSI</sequence>
<dbReference type="Proteomes" id="UP001311799">
    <property type="component" value="Unassembled WGS sequence"/>
</dbReference>
<dbReference type="GO" id="GO:0001732">
    <property type="term" value="P:formation of cytoplasmic translation initiation complex"/>
    <property type="evidence" value="ECO:0007669"/>
    <property type="project" value="UniProtKB-UniRule"/>
</dbReference>
<dbReference type="Gene3D" id="1.25.40.250">
    <property type="entry name" value="ARM repeat, domain 1"/>
    <property type="match status" value="1"/>
</dbReference>
<dbReference type="GO" id="GO:0003743">
    <property type="term" value="F:translation initiation factor activity"/>
    <property type="evidence" value="ECO:0007669"/>
    <property type="project" value="UniProtKB-UniRule"/>
</dbReference>
<dbReference type="InterPro" id="IPR016020">
    <property type="entry name" value="Transl_init_fac_sub12_N_euk"/>
</dbReference>
<dbReference type="SUPFAM" id="SSF48371">
    <property type="entry name" value="ARM repeat"/>
    <property type="match status" value="1"/>
</dbReference>
<evidence type="ECO:0000313" key="6">
    <source>
        <dbReference type="EMBL" id="KAK6589267.1"/>
    </source>
</evidence>
<dbReference type="InterPro" id="IPR016024">
    <property type="entry name" value="ARM-type_fold"/>
</dbReference>
<dbReference type="InterPro" id="IPR009374">
    <property type="entry name" value="eIF3k"/>
</dbReference>
<dbReference type="Pfam" id="PF10075">
    <property type="entry name" value="CSN8_PSD8_EIF3K"/>
    <property type="match status" value="1"/>
</dbReference>
<comment type="subcellular location">
    <subcellularLocation>
        <location evidence="4">Cytoplasm</location>
    </subcellularLocation>
</comment>
<dbReference type="GO" id="GO:0043022">
    <property type="term" value="F:ribosome binding"/>
    <property type="evidence" value="ECO:0007669"/>
    <property type="project" value="InterPro"/>
</dbReference>
<dbReference type="InterPro" id="IPR000717">
    <property type="entry name" value="PCI_dom"/>
</dbReference>
<proteinExistence type="inferred from homology"/>
<accession>A0AAV9XX62</accession>
<dbReference type="PANTHER" id="PTHR13022:SF0">
    <property type="entry name" value="EUKARYOTIC TRANSLATION INITIATION FACTOR 3 SUBUNIT K"/>
    <property type="match status" value="1"/>
</dbReference>
<dbReference type="GO" id="GO:0016282">
    <property type="term" value="C:eukaryotic 43S preinitiation complex"/>
    <property type="evidence" value="ECO:0007669"/>
    <property type="project" value="UniProtKB-UniRule"/>
</dbReference>
<evidence type="ECO:0000256" key="4">
    <source>
        <dbReference type="HAMAP-Rule" id="MF_03010"/>
    </source>
</evidence>
<evidence type="ECO:0000313" key="7">
    <source>
        <dbReference type="Proteomes" id="UP001311799"/>
    </source>
</evidence>
<keyword evidence="2 4" id="KW-0396">Initiation factor</keyword>
<comment type="caution">
    <text evidence="6">The sequence shown here is derived from an EMBL/GenBank/DDBJ whole genome shotgun (WGS) entry which is preliminary data.</text>
</comment>
<comment type="function">
    <text evidence="4">Component of the eukaryotic translation initiation factor 3 (eIF-3) complex, which is involved in protein synthesis of a specialized repertoire of mRNAs and, together with other initiation factors, stimulates binding of mRNA and methionyl-tRNAi to the 40S ribosome. The eIF-3 complex specifically targets and initiates translation of a subset of mRNAs involved in cell proliferation.</text>
</comment>
<dbReference type="AlphaFoldDB" id="A0AAV9XX62"/>
<dbReference type="GO" id="GO:0003723">
    <property type="term" value="F:RNA binding"/>
    <property type="evidence" value="ECO:0007669"/>
    <property type="project" value="UniProtKB-UniRule"/>
</dbReference>
<dbReference type="PANTHER" id="PTHR13022">
    <property type="entry name" value="EUKARYOTIC TRANSLATION INITIATION FACTOR 3 SUBUNIT 11"/>
    <property type="match status" value="1"/>
</dbReference>
<dbReference type="PROSITE" id="PS50250">
    <property type="entry name" value="PCI"/>
    <property type="match status" value="1"/>
</dbReference>
<comment type="subunit">
    <text evidence="4">Component of the eukaryotic translation initiation factor 3 (eIF-3) complex.</text>
</comment>
<dbReference type="GO" id="GO:0033290">
    <property type="term" value="C:eukaryotic 48S preinitiation complex"/>
    <property type="evidence" value="ECO:0007669"/>
    <property type="project" value="UniProtKB-UniRule"/>
</dbReference>
<dbReference type="Gene3D" id="1.10.10.10">
    <property type="entry name" value="Winged helix-like DNA-binding domain superfamily/Winged helix DNA-binding domain"/>
    <property type="match status" value="1"/>
</dbReference>
<evidence type="ECO:0000256" key="2">
    <source>
        <dbReference type="ARBA" id="ARBA00022540"/>
    </source>
</evidence>
<feature type="domain" description="PCI" evidence="5">
    <location>
        <begin position="39"/>
        <end position="205"/>
    </location>
</feature>
<keyword evidence="3 4" id="KW-0648">Protein biosynthesis</keyword>
<reference evidence="6 7" key="1">
    <citation type="submission" date="2023-10" db="EMBL/GenBank/DDBJ databases">
        <title>Comparative genomics analysis reveals potential genetic determinants of host preference in Cryptosporidium xiaoi.</title>
        <authorList>
            <person name="Xiao L."/>
            <person name="Li J."/>
        </authorList>
    </citation>
    <scope>NUCLEOTIDE SEQUENCE [LARGE SCALE GENOMIC DNA]</scope>
    <source>
        <strain evidence="6 7">52996</strain>
    </source>
</reference>
<comment type="similarity">
    <text evidence="4">Belongs to the eIF-3 subunit K family.</text>
</comment>
<dbReference type="InterPro" id="IPR036388">
    <property type="entry name" value="WH-like_DNA-bd_sf"/>
</dbReference>
<evidence type="ECO:0000259" key="5">
    <source>
        <dbReference type="PROSITE" id="PS50250"/>
    </source>
</evidence>
<organism evidence="6 7">
    <name type="scientific">Cryptosporidium xiaoi</name>
    <dbReference type="NCBI Taxonomy" id="659607"/>
    <lineage>
        <taxon>Eukaryota</taxon>
        <taxon>Sar</taxon>
        <taxon>Alveolata</taxon>
        <taxon>Apicomplexa</taxon>
        <taxon>Conoidasida</taxon>
        <taxon>Coccidia</taxon>
        <taxon>Eucoccidiorida</taxon>
        <taxon>Eimeriorina</taxon>
        <taxon>Cryptosporidiidae</taxon>
        <taxon>Cryptosporidium</taxon>
    </lineage>
</organism>
<dbReference type="HAMAP" id="MF_03010">
    <property type="entry name" value="eIF3k"/>
    <property type="match status" value="1"/>
</dbReference>
<keyword evidence="1 4" id="KW-0963">Cytoplasm</keyword>
<name>A0AAV9XX62_9CRYT</name>
<dbReference type="GO" id="GO:0006446">
    <property type="term" value="P:regulation of translational initiation"/>
    <property type="evidence" value="ECO:0007669"/>
    <property type="project" value="InterPro"/>
</dbReference>
<keyword evidence="7" id="KW-1185">Reference proteome</keyword>
<evidence type="ECO:0000256" key="3">
    <source>
        <dbReference type="ARBA" id="ARBA00022917"/>
    </source>
</evidence>
<dbReference type="EMBL" id="JAWDEY010000013">
    <property type="protein sequence ID" value="KAK6589267.1"/>
    <property type="molecule type" value="Genomic_DNA"/>
</dbReference>
<dbReference type="GO" id="GO:0005852">
    <property type="term" value="C:eukaryotic translation initiation factor 3 complex"/>
    <property type="evidence" value="ECO:0007669"/>
    <property type="project" value="UniProtKB-UniRule"/>
</dbReference>
<evidence type="ECO:0000256" key="1">
    <source>
        <dbReference type="ARBA" id="ARBA00022490"/>
    </source>
</evidence>
<gene>
    <name evidence="6" type="ORF">RS030_213277</name>
</gene>
<dbReference type="InterPro" id="IPR036390">
    <property type="entry name" value="WH_DNA-bd_sf"/>
</dbReference>
<dbReference type="SUPFAM" id="SSF46785">
    <property type="entry name" value="Winged helix' DNA-binding domain"/>
    <property type="match status" value="1"/>
</dbReference>